<dbReference type="PANTHER" id="PTHR12378">
    <property type="entry name" value="DESUMOYLATING ISOPEPTIDASE"/>
    <property type="match status" value="1"/>
</dbReference>
<evidence type="ECO:0000313" key="6">
    <source>
        <dbReference type="EMBL" id="KAK2031739.1"/>
    </source>
</evidence>
<keyword evidence="3" id="KW-0378">Hydrolase</keyword>
<evidence type="ECO:0000259" key="5">
    <source>
        <dbReference type="PROSITE" id="PS51858"/>
    </source>
</evidence>
<comment type="similarity">
    <text evidence="1">Belongs to the DeSI family.</text>
</comment>
<dbReference type="GO" id="GO:0101005">
    <property type="term" value="F:deubiquitinase activity"/>
    <property type="evidence" value="ECO:0007669"/>
    <property type="project" value="TreeGrafter"/>
</dbReference>
<dbReference type="GO" id="GO:0006508">
    <property type="term" value="P:proteolysis"/>
    <property type="evidence" value="ECO:0007669"/>
    <property type="project" value="UniProtKB-KW"/>
</dbReference>
<evidence type="ECO:0000256" key="3">
    <source>
        <dbReference type="ARBA" id="ARBA00022801"/>
    </source>
</evidence>
<dbReference type="SMART" id="SM01179">
    <property type="entry name" value="DUF862"/>
    <property type="match status" value="1"/>
</dbReference>
<feature type="region of interest" description="Disordered" evidence="4">
    <location>
        <begin position="246"/>
        <end position="315"/>
    </location>
</feature>
<dbReference type="Pfam" id="PF05903">
    <property type="entry name" value="Peptidase_C97"/>
    <property type="match status" value="1"/>
</dbReference>
<dbReference type="Proteomes" id="UP001232148">
    <property type="component" value="Unassembled WGS sequence"/>
</dbReference>
<sequence>MSLRSWERAEQERTYSVGIWRKARGWGTHSLHWPARRGEARRRERVDEEEEADMFSAGCISWSKMAPRPGNPRQSVASHRSTLSLSKTEVTIHVYDLLPPGRLSSVLWTVGASLLHSGVVINGREYAYGGHERRGVTGVYWTKPKTEPPGGTFKSEILHGFTFATQAEIDAILEEASREFLGTSYNLLTKNCNHFTSYLCKKLTGRPGPGWLNRAASIGVALPCVVPRDWIDPPEYETADGALLEDDDDHAHEGSRMLKQSPPRFLAESVKGQAANADWDSEEERRRGGNGKGKKAVRDTTGRDLPAAERAPAPK</sequence>
<dbReference type="GO" id="GO:0016579">
    <property type="term" value="P:protein deubiquitination"/>
    <property type="evidence" value="ECO:0007669"/>
    <property type="project" value="TreeGrafter"/>
</dbReference>
<name>A0AAD9M3G8_9PEZI</name>
<dbReference type="InterPro" id="IPR008580">
    <property type="entry name" value="PPPDE_dom"/>
</dbReference>
<comment type="caution">
    <text evidence="6">The sequence shown here is derived from an EMBL/GenBank/DDBJ whole genome shotgun (WGS) entry which is preliminary data.</text>
</comment>
<gene>
    <name evidence="6" type="ORF">LX32DRAFT_650508</name>
</gene>
<dbReference type="PROSITE" id="PS51858">
    <property type="entry name" value="PPPDE"/>
    <property type="match status" value="1"/>
</dbReference>
<evidence type="ECO:0000256" key="2">
    <source>
        <dbReference type="ARBA" id="ARBA00022670"/>
    </source>
</evidence>
<evidence type="ECO:0000313" key="7">
    <source>
        <dbReference type="Proteomes" id="UP001232148"/>
    </source>
</evidence>
<dbReference type="Gene3D" id="3.90.1720.30">
    <property type="entry name" value="PPPDE domains"/>
    <property type="match status" value="1"/>
</dbReference>
<organism evidence="6 7">
    <name type="scientific">Colletotrichum zoysiae</name>
    <dbReference type="NCBI Taxonomy" id="1216348"/>
    <lineage>
        <taxon>Eukaryota</taxon>
        <taxon>Fungi</taxon>
        <taxon>Dikarya</taxon>
        <taxon>Ascomycota</taxon>
        <taxon>Pezizomycotina</taxon>
        <taxon>Sordariomycetes</taxon>
        <taxon>Hypocreomycetidae</taxon>
        <taxon>Glomerellales</taxon>
        <taxon>Glomerellaceae</taxon>
        <taxon>Colletotrichum</taxon>
        <taxon>Colletotrichum graminicola species complex</taxon>
    </lineage>
</organism>
<accession>A0AAD9M3G8</accession>
<evidence type="ECO:0000256" key="4">
    <source>
        <dbReference type="SAM" id="MobiDB-lite"/>
    </source>
</evidence>
<dbReference type="EMBL" id="MU842837">
    <property type="protein sequence ID" value="KAK2031739.1"/>
    <property type="molecule type" value="Genomic_DNA"/>
</dbReference>
<keyword evidence="7" id="KW-1185">Reference proteome</keyword>
<evidence type="ECO:0000256" key="1">
    <source>
        <dbReference type="ARBA" id="ARBA00008140"/>
    </source>
</evidence>
<protein>
    <submittedName>
        <fullName evidence="6">DUF862-domain-containing protein</fullName>
    </submittedName>
</protein>
<reference evidence="6" key="1">
    <citation type="submission" date="2021-06" db="EMBL/GenBank/DDBJ databases">
        <title>Comparative genomics, transcriptomics and evolutionary studies reveal genomic signatures of adaptation to plant cell wall in hemibiotrophic fungi.</title>
        <authorList>
            <consortium name="DOE Joint Genome Institute"/>
            <person name="Baroncelli R."/>
            <person name="Diaz J.F."/>
            <person name="Benocci T."/>
            <person name="Peng M."/>
            <person name="Battaglia E."/>
            <person name="Haridas S."/>
            <person name="Andreopoulos W."/>
            <person name="Labutti K."/>
            <person name="Pangilinan J."/>
            <person name="Floch G.L."/>
            <person name="Makela M.R."/>
            <person name="Henrissat B."/>
            <person name="Grigoriev I.V."/>
            <person name="Crouch J.A."/>
            <person name="De Vries R.P."/>
            <person name="Sukno S.A."/>
            <person name="Thon M.R."/>
        </authorList>
    </citation>
    <scope>NUCLEOTIDE SEQUENCE</scope>
    <source>
        <strain evidence="6">MAFF235873</strain>
    </source>
</reference>
<proteinExistence type="inferred from homology"/>
<dbReference type="InterPro" id="IPR042266">
    <property type="entry name" value="PPPDE_sf"/>
</dbReference>
<dbReference type="PANTHER" id="PTHR12378:SF80">
    <property type="entry name" value="IP06716P-RELATED"/>
    <property type="match status" value="1"/>
</dbReference>
<keyword evidence="2" id="KW-0645">Protease</keyword>
<feature type="domain" description="PPPDE" evidence="5">
    <location>
        <begin position="88"/>
        <end position="230"/>
    </location>
</feature>
<dbReference type="AlphaFoldDB" id="A0AAD9M3G8"/>